<gene>
    <name evidence="3" type="ORF">GQE98_11310</name>
</gene>
<organism evidence="3 4">
    <name type="scientific">Sneathiella litorea</name>
    <dbReference type="NCBI Taxonomy" id="2606216"/>
    <lineage>
        <taxon>Bacteria</taxon>
        <taxon>Pseudomonadati</taxon>
        <taxon>Pseudomonadota</taxon>
        <taxon>Alphaproteobacteria</taxon>
        <taxon>Sneathiellales</taxon>
        <taxon>Sneathiellaceae</taxon>
        <taxon>Sneathiella</taxon>
    </lineage>
</organism>
<dbReference type="InterPro" id="IPR002220">
    <property type="entry name" value="DapA-like"/>
</dbReference>
<evidence type="ECO:0000256" key="2">
    <source>
        <dbReference type="PIRNR" id="PIRNR001365"/>
    </source>
</evidence>
<dbReference type="EMBL" id="WTUW01000002">
    <property type="protein sequence ID" value="MZR31218.1"/>
    <property type="molecule type" value="Genomic_DNA"/>
</dbReference>
<dbReference type="GO" id="GO:0008840">
    <property type="term" value="F:4-hydroxy-tetrahydrodipicolinate synthase activity"/>
    <property type="evidence" value="ECO:0007669"/>
    <property type="project" value="TreeGrafter"/>
</dbReference>
<keyword evidence="4" id="KW-1185">Reference proteome</keyword>
<dbReference type="Proteomes" id="UP000476030">
    <property type="component" value="Unassembled WGS sequence"/>
</dbReference>
<dbReference type="PRINTS" id="PR00146">
    <property type="entry name" value="DHPICSNTHASE"/>
</dbReference>
<protein>
    <submittedName>
        <fullName evidence="3">Dihydrodipicolinate synthase family protein</fullName>
    </submittedName>
</protein>
<dbReference type="Pfam" id="PF00701">
    <property type="entry name" value="DHDPS"/>
    <property type="match status" value="1"/>
</dbReference>
<dbReference type="CDD" id="cd00408">
    <property type="entry name" value="DHDPS-like"/>
    <property type="match status" value="1"/>
</dbReference>
<dbReference type="AlphaFoldDB" id="A0A6L8W813"/>
<dbReference type="SUPFAM" id="SSF51569">
    <property type="entry name" value="Aldolase"/>
    <property type="match status" value="1"/>
</dbReference>
<dbReference type="Gene3D" id="3.20.20.70">
    <property type="entry name" value="Aldolase class I"/>
    <property type="match status" value="1"/>
</dbReference>
<accession>A0A6L8W813</accession>
<dbReference type="PANTHER" id="PTHR12128">
    <property type="entry name" value="DIHYDRODIPICOLINATE SYNTHASE"/>
    <property type="match status" value="1"/>
</dbReference>
<reference evidence="3 4" key="1">
    <citation type="submission" date="2019-12" db="EMBL/GenBank/DDBJ databases">
        <title>Snethiella sp. nov. sp. isolated from sea sand.</title>
        <authorList>
            <person name="Kim J."/>
            <person name="Jeong S.E."/>
            <person name="Jung H.S."/>
            <person name="Jeon C.O."/>
        </authorList>
    </citation>
    <scope>NUCLEOTIDE SEQUENCE [LARGE SCALE GENOMIC DNA]</scope>
    <source>
        <strain evidence="3 4">DP05</strain>
    </source>
</reference>
<comment type="similarity">
    <text evidence="2">Belongs to the DapA family.</text>
</comment>
<name>A0A6L8W813_9PROT</name>
<sequence>MKFEGTIPAVLCPFLDNDQIDEAGYAAHLEDVGAAEGVTAITVNGHASEMVSCSFDEQRLILEKTLDVVGSKFPIIGGVYNGSSKQAAEIARMSEAAGAKGLLIFPSDVLQMGGQLKPDMALRHYGEIASATSLPFIIFQYPEASGMQIPLDTLVKLAEEIPTFAAIKDWCNNPLQHQYHIDVLHNLPRPVSVLTTHSSWLLPSLVMGPKGLLSGAGSVIAAEQAQLLKFVQSGDLKSAQELDQRLRPIVNAFYSDPFLDMHNRMKEALVMLGRFPSARVRPPLTKITESERSKLREALLASGLMTSKP</sequence>
<evidence type="ECO:0000313" key="3">
    <source>
        <dbReference type="EMBL" id="MZR31218.1"/>
    </source>
</evidence>
<evidence type="ECO:0000256" key="1">
    <source>
        <dbReference type="ARBA" id="ARBA00023239"/>
    </source>
</evidence>
<dbReference type="SMART" id="SM01130">
    <property type="entry name" value="DHDPS"/>
    <property type="match status" value="1"/>
</dbReference>
<dbReference type="PANTHER" id="PTHR12128:SF72">
    <property type="entry name" value="DIHYDRODIPICOLINATE SYNTHASE"/>
    <property type="match status" value="1"/>
</dbReference>
<evidence type="ECO:0000313" key="4">
    <source>
        <dbReference type="Proteomes" id="UP000476030"/>
    </source>
</evidence>
<keyword evidence="1 2" id="KW-0456">Lyase</keyword>
<dbReference type="InterPro" id="IPR013785">
    <property type="entry name" value="Aldolase_TIM"/>
</dbReference>
<comment type="caution">
    <text evidence="3">The sequence shown here is derived from an EMBL/GenBank/DDBJ whole genome shotgun (WGS) entry which is preliminary data.</text>
</comment>
<dbReference type="RefSeq" id="WP_161315743.1">
    <property type="nucleotide sequence ID" value="NZ_WTUW01000002.1"/>
</dbReference>
<dbReference type="PIRSF" id="PIRSF001365">
    <property type="entry name" value="DHDPS"/>
    <property type="match status" value="1"/>
</dbReference>
<proteinExistence type="inferred from homology"/>